<reference evidence="2" key="1">
    <citation type="submission" date="2017-07" db="EMBL/GenBank/DDBJ databases">
        <authorList>
            <person name="Varghese N."/>
            <person name="Submissions S."/>
        </authorList>
    </citation>
    <scope>NUCLEOTIDE SEQUENCE [LARGE SCALE GENOMIC DNA]</scope>
    <source>
        <strain evidence="2">NLAE-zl-C134</strain>
    </source>
</reference>
<evidence type="ECO:0000313" key="1">
    <source>
        <dbReference type="EMBL" id="SUQ14260.1"/>
    </source>
</evidence>
<dbReference type="RefSeq" id="WP_109710983.1">
    <property type="nucleotide sequence ID" value="NZ_QGDS01000005.1"/>
</dbReference>
<gene>
    <name evidence="1" type="ORF">SAMN05216529_105235</name>
</gene>
<name>A0A315ZY12_9FIRM</name>
<evidence type="ECO:0008006" key="3">
    <source>
        <dbReference type="Google" id="ProtNLM"/>
    </source>
</evidence>
<dbReference type="OrthoDB" id="9797117at2"/>
<dbReference type="AlphaFoldDB" id="A0A315ZY12"/>
<organism evidence="1 2">
    <name type="scientific">Faecalicatena contorta</name>
    <dbReference type="NCBI Taxonomy" id="39482"/>
    <lineage>
        <taxon>Bacteria</taxon>
        <taxon>Bacillati</taxon>
        <taxon>Bacillota</taxon>
        <taxon>Clostridia</taxon>
        <taxon>Lachnospirales</taxon>
        <taxon>Lachnospiraceae</taxon>
        <taxon>Faecalicatena</taxon>
    </lineage>
</organism>
<sequence length="134" mass="13898">MKIVVIDGQGGRMGAAIIQELLLSHVSADIIAVGTNSSATCAMISARPTAGATGENAVIVNCRDADYIIGPIGIIVADALHGEITPAMATAVGQSRGRKILLPSTRCNTRVVGVQEQSLNEYIKLIVAQIEQSS</sequence>
<keyword evidence="2" id="KW-1185">Reference proteome</keyword>
<dbReference type="Proteomes" id="UP000254051">
    <property type="component" value="Unassembled WGS sequence"/>
</dbReference>
<accession>A0A315ZY12</accession>
<dbReference type="InterPro" id="IPR024208">
    <property type="entry name" value="DUF3842"/>
</dbReference>
<dbReference type="EMBL" id="UHJJ01000005">
    <property type="protein sequence ID" value="SUQ14260.1"/>
    <property type="molecule type" value="Genomic_DNA"/>
</dbReference>
<evidence type="ECO:0000313" key="2">
    <source>
        <dbReference type="Proteomes" id="UP000254051"/>
    </source>
</evidence>
<protein>
    <recommendedName>
        <fullName evidence="3">DUF3842 family protein</fullName>
    </recommendedName>
</protein>
<proteinExistence type="predicted"/>
<dbReference type="Pfam" id="PF12953">
    <property type="entry name" value="DUF3842"/>
    <property type="match status" value="1"/>
</dbReference>